<name>M4H1C7_PLEBA</name>
<dbReference type="EMBL" id="JQ700312">
    <property type="protein sequence ID" value="AFK75412.1"/>
    <property type="molecule type" value="mRNA"/>
</dbReference>
<feature type="chain" id="PRO_5004053678" evidence="2">
    <location>
        <begin position="28"/>
        <end position="221"/>
    </location>
</feature>
<dbReference type="AlphaFoldDB" id="M4H1C7"/>
<keyword evidence="2" id="KW-0732">Signal</keyword>
<evidence type="ECO:0000313" key="3">
    <source>
        <dbReference type="EMBL" id="AFK75412.1"/>
    </source>
</evidence>
<feature type="region of interest" description="Disordered" evidence="1">
    <location>
        <begin position="184"/>
        <end position="221"/>
    </location>
</feature>
<reference evidence="3" key="1">
    <citation type="submission" date="2012-02" db="EMBL/GenBank/DDBJ databases">
        <title>The genome of the ctenophore, Pleurobrachia bachei.</title>
        <authorList>
            <person name="Kohn A.B."/>
            <person name="Citarella M."/>
            <person name="Moroz L.L."/>
        </authorList>
    </citation>
    <scope>NUCLEOTIDE SEQUENCE</scope>
</reference>
<feature type="signal peptide" evidence="2">
    <location>
        <begin position="1"/>
        <end position="27"/>
    </location>
</feature>
<evidence type="ECO:0000256" key="2">
    <source>
        <dbReference type="SAM" id="SignalP"/>
    </source>
</evidence>
<protein>
    <submittedName>
        <fullName evidence="3">Putative secretory peptide-2</fullName>
    </submittedName>
</protein>
<sequence>MLVVARGAVAMILLTLVSIPTLLVVESTNIIPTLEQYNAIQSASKSSGFLQLECLSRLQRKNEKFDYEKHGPCKIEIEDEELMEILMIDREEARNSKKQRVVCRCRKAKARRKSDKKRAMLDGFVNPPSTKKKLRAKLKVCKRWLCYTFTNGRKEFNEEEAFVMAEATYIEALSGVWEYRGSNEATSGGGTVQSHSIPAKLPTRSDTSRRMIEADWPSQSL</sequence>
<proteinExistence type="evidence at transcript level"/>
<accession>M4H1C7</accession>
<evidence type="ECO:0000256" key="1">
    <source>
        <dbReference type="SAM" id="MobiDB-lite"/>
    </source>
</evidence>
<organism evidence="3">
    <name type="scientific">Pleurobrachia bachei</name>
    <name type="common">Sea gooseberry</name>
    <dbReference type="NCBI Taxonomy" id="34499"/>
    <lineage>
        <taxon>Eukaryota</taxon>
        <taxon>Metazoa</taxon>
        <taxon>Ctenophora</taxon>
        <taxon>Tentaculata</taxon>
        <taxon>Cydippida</taxon>
        <taxon>Pleurobrachiidae</taxon>
        <taxon>Pleurobrachia</taxon>
    </lineage>
</organism>